<organism evidence="3 4">
    <name type="scientific">Seminavis robusta</name>
    <dbReference type="NCBI Taxonomy" id="568900"/>
    <lineage>
        <taxon>Eukaryota</taxon>
        <taxon>Sar</taxon>
        <taxon>Stramenopiles</taxon>
        <taxon>Ochrophyta</taxon>
        <taxon>Bacillariophyta</taxon>
        <taxon>Bacillariophyceae</taxon>
        <taxon>Bacillariophycidae</taxon>
        <taxon>Naviculales</taxon>
        <taxon>Naviculaceae</taxon>
        <taxon>Seminavis</taxon>
    </lineage>
</organism>
<protein>
    <submittedName>
        <fullName evidence="3">Uncharacterized protein</fullName>
    </submittedName>
</protein>
<dbReference type="Proteomes" id="UP001153069">
    <property type="component" value="Unassembled WGS sequence"/>
</dbReference>
<dbReference type="PANTHER" id="PTHR34943">
    <property type="match status" value="1"/>
</dbReference>
<name>A0A9N8ET59_9STRA</name>
<keyword evidence="4" id="KW-1185">Reference proteome</keyword>
<evidence type="ECO:0000313" key="4">
    <source>
        <dbReference type="Proteomes" id="UP001153069"/>
    </source>
</evidence>
<sequence length="325" mass="34362">MKSFGFWNGQLMLLVSTGFLLAACHGFVPNYLPSTTVVSHGNKPPSRTTRLYQSDDSNDKSAKVRFSGASEATSTSNPIDSAISLLSSDVASIGLGLVGLCLLSIERLTLPDAATLGIMDPSQYAEQLGEETRSNLIAVIACGSVLLNGLSKLDVTSALAEEVTLEGVVVSEPVWFTTTRTQENINSNQELDWAMESFLKATPAKSVAILQHQSSDDSTSSSWQVAAAMGTLPDFSPQEPPPVPATTPILDRSKKSGAGETYLPTLQALPGKTEFTYLPANTQGVLILPIPNNAAAIVLGSNCAKSFTPRDVAWCQTIAGRLGTI</sequence>
<keyword evidence="2" id="KW-0732">Signal</keyword>
<dbReference type="InterPro" id="IPR021325">
    <property type="entry name" value="CCB2/CCB4"/>
</dbReference>
<feature type="signal peptide" evidence="2">
    <location>
        <begin position="1"/>
        <end position="26"/>
    </location>
</feature>
<dbReference type="EMBL" id="CAICTM010001871">
    <property type="protein sequence ID" value="CAB9526712.1"/>
    <property type="molecule type" value="Genomic_DNA"/>
</dbReference>
<dbReference type="Pfam" id="PF11152">
    <property type="entry name" value="CCB2_CCB4"/>
    <property type="match status" value="1"/>
</dbReference>
<dbReference type="AlphaFoldDB" id="A0A9N8ET59"/>
<evidence type="ECO:0000256" key="2">
    <source>
        <dbReference type="SAM" id="SignalP"/>
    </source>
</evidence>
<dbReference type="PANTHER" id="PTHR34943:SF2">
    <property type="entry name" value="PROTEIN COFACTOR ASSEMBLY OF COMPLEX C SUBUNIT B CCB4, CHLOROPLASTIC"/>
    <property type="match status" value="1"/>
</dbReference>
<evidence type="ECO:0000313" key="3">
    <source>
        <dbReference type="EMBL" id="CAB9526712.1"/>
    </source>
</evidence>
<dbReference type="InterPro" id="IPR044705">
    <property type="entry name" value="CCB4"/>
</dbReference>
<dbReference type="PROSITE" id="PS51257">
    <property type="entry name" value="PROKAR_LIPOPROTEIN"/>
    <property type="match status" value="1"/>
</dbReference>
<dbReference type="OrthoDB" id="439612at2759"/>
<feature type="region of interest" description="Disordered" evidence="1">
    <location>
        <begin position="38"/>
        <end position="76"/>
    </location>
</feature>
<reference evidence="3" key="1">
    <citation type="submission" date="2020-06" db="EMBL/GenBank/DDBJ databases">
        <authorList>
            <consortium name="Plant Systems Biology data submission"/>
        </authorList>
    </citation>
    <scope>NUCLEOTIDE SEQUENCE</scope>
    <source>
        <strain evidence="3">D6</strain>
    </source>
</reference>
<feature type="chain" id="PRO_5040384301" evidence="2">
    <location>
        <begin position="27"/>
        <end position="325"/>
    </location>
</feature>
<comment type="caution">
    <text evidence="3">The sequence shown here is derived from an EMBL/GenBank/DDBJ whole genome shotgun (WGS) entry which is preliminary data.</text>
</comment>
<evidence type="ECO:0000256" key="1">
    <source>
        <dbReference type="SAM" id="MobiDB-lite"/>
    </source>
</evidence>
<proteinExistence type="predicted"/>
<accession>A0A9N8ET59</accession>
<feature type="compositionally biased region" description="Polar residues" evidence="1">
    <location>
        <begin position="38"/>
        <end position="55"/>
    </location>
</feature>
<gene>
    <name evidence="3" type="ORF">SEMRO_1873_G302940.1</name>
</gene>